<accession>A0AA39WMG0</accession>
<dbReference type="InterPro" id="IPR053000">
    <property type="entry name" value="WSS1-like_metalloprotease"/>
</dbReference>
<evidence type="ECO:0000256" key="2">
    <source>
        <dbReference type="ARBA" id="ARBA00022771"/>
    </source>
</evidence>
<dbReference type="PROSITE" id="PS01358">
    <property type="entry name" value="ZF_RANBP2_1"/>
    <property type="match status" value="1"/>
</dbReference>
<dbReference type="PROSITE" id="PS50199">
    <property type="entry name" value="ZF_RANBP2_2"/>
    <property type="match status" value="1"/>
</dbReference>
<evidence type="ECO:0000256" key="1">
    <source>
        <dbReference type="ARBA" id="ARBA00022723"/>
    </source>
</evidence>
<keyword evidence="2 4" id="KW-0863">Zinc-finger</keyword>
<dbReference type="PANTHER" id="PTHR46622">
    <property type="entry name" value="DNA-DEPENDENT METALLOPROTEASE WSS1"/>
    <property type="match status" value="1"/>
</dbReference>
<dbReference type="GO" id="GO:0006281">
    <property type="term" value="P:DNA repair"/>
    <property type="evidence" value="ECO:0007669"/>
    <property type="project" value="TreeGrafter"/>
</dbReference>
<gene>
    <name evidence="8" type="ORF">B0T17DRAFT_536926</name>
</gene>
<dbReference type="Gene3D" id="2.30.30.380">
    <property type="entry name" value="Zn-finger domain of Sec23/24"/>
    <property type="match status" value="1"/>
</dbReference>
<feature type="region of interest" description="Disordered" evidence="5">
    <location>
        <begin position="366"/>
        <end position="409"/>
    </location>
</feature>
<dbReference type="GO" id="GO:0008237">
    <property type="term" value="F:metallopeptidase activity"/>
    <property type="evidence" value="ECO:0007669"/>
    <property type="project" value="TreeGrafter"/>
</dbReference>
<dbReference type="InterPro" id="IPR036443">
    <property type="entry name" value="Znf_RanBP2_sf"/>
</dbReference>
<dbReference type="Proteomes" id="UP001174934">
    <property type="component" value="Unassembled WGS sequence"/>
</dbReference>
<protein>
    <submittedName>
        <fullName evidence="8">Zinc metallopeptidase</fullName>
    </submittedName>
</protein>
<sequence>MAEHDPLVLSFSHLRNFAREKEALHTLQKIASLVKPIMRARKWKVGELAEFYPDQHNLYGLNVNGGQRILLRLRYPGDVNQFLPIEQVTDTMLHELSHIVHGPHDAKFNALWNQLRDEHEGLVRKGYTGEGFLSNGYKLGGGSRQLPMHEARRLARAAAEKRRVLSSRSGQRLGGVAPRPGEDIRNVIVSAIERRNKTLKGCGNTNHNEREVQEISDTATRNGFRTKAEEDAANEAAIAQALWELVQEDEKAKHGSSYIHPSAANPTGSGGGAFFEGQNGYDYDQNGSRTAAVTTSAARSSASSSSAPPIPLATRPKLPDIYGTSSPDVTEAVDGWSCSICTLYNPATYLCCDACGNERPAAVTQELAKKPPSPPIGRSRTVIDLTSSPINGPPAKRKPNSGGSSRSPAAIAAAASQNAAATWQCSLCGKIMERQWWTCSTCGKMKDNSK</sequence>
<keyword evidence="1" id="KW-0479">Metal-binding</keyword>
<dbReference type="Pfam" id="PF00641">
    <property type="entry name" value="Zn_ribbon_RanBP"/>
    <property type="match status" value="1"/>
</dbReference>
<keyword evidence="3" id="KW-0862">Zinc</keyword>
<feature type="region of interest" description="Disordered" evidence="5">
    <location>
        <begin position="292"/>
        <end position="319"/>
    </location>
</feature>
<evidence type="ECO:0000256" key="4">
    <source>
        <dbReference type="PROSITE-ProRule" id="PRU00322"/>
    </source>
</evidence>
<dbReference type="GO" id="GO:0005634">
    <property type="term" value="C:nucleus"/>
    <property type="evidence" value="ECO:0007669"/>
    <property type="project" value="TreeGrafter"/>
</dbReference>
<reference evidence="8" key="1">
    <citation type="submission" date="2023-06" db="EMBL/GenBank/DDBJ databases">
        <title>Genome-scale phylogeny and comparative genomics of the fungal order Sordariales.</title>
        <authorList>
            <consortium name="Lawrence Berkeley National Laboratory"/>
            <person name="Hensen N."/>
            <person name="Bonometti L."/>
            <person name="Westerberg I."/>
            <person name="Brannstrom I.O."/>
            <person name="Guillou S."/>
            <person name="Cros-Aarteil S."/>
            <person name="Calhoun S."/>
            <person name="Haridas S."/>
            <person name="Kuo A."/>
            <person name="Mondo S."/>
            <person name="Pangilinan J."/>
            <person name="Riley R."/>
            <person name="LaButti K."/>
            <person name="Andreopoulos B."/>
            <person name="Lipzen A."/>
            <person name="Chen C."/>
            <person name="Yanf M."/>
            <person name="Daum C."/>
            <person name="Ng V."/>
            <person name="Clum A."/>
            <person name="Steindorff A."/>
            <person name="Ohm R."/>
            <person name="Martin F."/>
            <person name="Silar P."/>
            <person name="Natvig D."/>
            <person name="Lalanne C."/>
            <person name="Gautier V."/>
            <person name="Ament-velasquez S.L."/>
            <person name="Kruys A."/>
            <person name="Hutchinson M.I."/>
            <person name="Powell A.J."/>
            <person name="Barry K."/>
            <person name="Miller A.N."/>
            <person name="Grigoriev I.V."/>
            <person name="Debuchy R."/>
            <person name="Gladieux P."/>
            <person name="Thoren M.H."/>
            <person name="Johannesson H."/>
        </authorList>
    </citation>
    <scope>NUCLEOTIDE SEQUENCE</scope>
    <source>
        <strain evidence="8">SMH3391-2</strain>
    </source>
</reference>
<evidence type="ECO:0000313" key="9">
    <source>
        <dbReference type="Proteomes" id="UP001174934"/>
    </source>
</evidence>
<dbReference type="PANTHER" id="PTHR46622:SF1">
    <property type="entry name" value="DNA-DEPENDENT METALLOPROTEASE WSS1"/>
    <property type="match status" value="1"/>
</dbReference>
<dbReference type="GO" id="GO:0008270">
    <property type="term" value="F:zinc ion binding"/>
    <property type="evidence" value="ECO:0007669"/>
    <property type="project" value="UniProtKB-KW"/>
</dbReference>
<dbReference type="EMBL" id="JAULSR010000005">
    <property type="protein sequence ID" value="KAK0618107.1"/>
    <property type="molecule type" value="Genomic_DNA"/>
</dbReference>
<keyword evidence="9" id="KW-1185">Reference proteome</keyword>
<dbReference type="Pfam" id="PF08325">
    <property type="entry name" value="WLM"/>
    <property type="match status" value="1"/>
</dbReference>
<dbReference type="AlphaFoldDB" id="A0AA39WMG0"/>
<dbReference type="SUPFAM" id="SSF90209">
    <property type="entry name" value="Ran binding protein zinc finger-like"/>
    <property type="match status" value="1"/>
</dbReference>
<evidence type="ECO:0000256" key="5">
    <source>
        <dbReference type="SAM" id="MobiDB-lite"/>
    </source>
</evidence>
<dbReference type="InterPro" id="IPR001876">
    <property type="entry name" value="Znf_RanBP2"/>
</dbReference>
<evidence type="ECO:0000256" key="3">
    <source>
        <dbReference type="ARBA" id="ARBA00022833"/>
    </source>
</evidence>
<feature type="compositionally biased region" description="Low complexity" evidence="5">
    <location>
        <begin position="292"/>
        <end position="307"/>
    </location>
</feature>
<name>A0AA39WMG0_9PEZI</name>
<comment type="caution">
    <text evidence="8">The sequence shown here is derived from an EMBL/GenBank/DDBJ whole genome shotgun (WGS) entry which is preliminary data.</text>
</comment>
<organism evidence="8 9">
    <name type="scientific">Bombardia bombarda</name>
    <dbReference type="NCBI Taxonomy" id="252184"/>
    <lineage>
        <taxon>Eukaryota</taxon>
        <taxon>Fungi</taxon>
        <taxon>Dikarya</taxon>
        <taxon>Ascomycota</taxon>
        <taxon>Pezizomycotina</taxon>
        <taxon>Sordariomycetes</taxon>
        <taxon>Sordariomycetidae</taxon>
        <taxon>Sordariales</taxon>
        <taxon>Lasiosphaeriaceae</taxon>
        <taxon>Bombardia</taxon>
    </lineage>
</organism>
<evidence type="ECO:0000259" key="7">
    <source>
        <dbReference type="PROSITE" id="PS51397"/>
    </source>
</evidence>
<dbReference type="InterPro" id="IPR013536">
    <property type="entry name" value="WLM_dom"/>
</dbReference>
<feature type="domain" description="WLM" evidence="7">
    <location>
        <begin position="1"/>
        <end position="197"/>
    </location>
</feature>
<proteinExistence type="predicted"/>
<evidence type="ECO:0000313" key="8">
    <source>
        <dbReference type="EMBL" id="KAK0618107.1"/>
    </source>
</evidence>
<dbReference type="PROSITE" id="PS51397">
    <property type="entry name" value="WLM"/>
    <property type="match status" value="1"/>
</dbReference>
<feature type="domain" description="RanBP2-type" evidence="6">
    <location>
        <begin position="332"/>
        <end position="361"/>
    </location>
</feature>
<evidence type="ECO:0000259" key="6">
    <source>
        <dbReference type="PROSITE" id="PS50199"/>
    </source>
</evidence>